<dbReference type="PANTHER" id="PTHR38340:SF1">
    <property type="entry name" value="S-LAYER PROTEIN"/>
    <property type="match status" value="1"/>
</dbReference>
<dbReference type="SUPFAM" id="SSF51120">
    <property type="entry name" value="beta-Roll"/>
    <property type="match status" value="1"/>
</dbReference>
<dbReference type="PROSITE" id="PS00330">
    <property type="entry name" value="HEMOLYSIN_CALCIUM"/>
    <property type="match status" value="2"/>
</dbReference>
<sequence>MIAAAKEDDAMLQQFTAQYFQQDKGNVTSIRSVTLTDNNLIRGDDAGETLVSSAAPNGVAIFDGVQQLVPGVGFVAPNNGEALTTVFFKDGTELSGVEALYDMVTFKFLESTEYFLLNPDALAGVGKSLADVARVQFDAYVDHDLSWADFGFVPTGVVVPDPEPMLNLVQGTAGNDTLIGTSGDDLIRGGAGNDRLTGGAGADTFVFGAEVRNGVRDRDVITDFNAAEDTIVFEAGAMVRSISERNGNVIIQLEGDRDTITVLNADLGIASNFVFSDDIFLS</sequence>
<organism evidence="3 4">
    <name type="scientific">Pseudotabrizicola sediminis</name>
    <dbReference type="NCBI Taxonomy" id="2486418"/>
    <lineage>
        <taxon>Bacteria</taxon>
        <taxon>Pseudomonadati</taxon>
        <taxon>Pseudomonadota</taxon>
        <taxon>Alphaproteobacteria</taxon>
        <taxon>Rhodobacterales</taxon>
        <taxon>Paracoccaceae</taxon>
        <taxon>Pseudotabrizicola</taxon>
    </lineage>
</organism>
<dbReference type="Gene3D" id="2.150.10.10">
    <property type="entry name" value="Serralysin-like metalloprotease, C-terminal"/>
    <property type="match status" value="1"/>
</dbReference>
<dbReference type="InterPro" id="IPR050557">
    <property type="entry name" value="RTX_toxin/Mannuronan_C5-epim"/>
</dbReference>
<gene>
    <name evidence="3" type="ORF">EEB11_04845</name>
</gene>
<dbReference type="InterPro" id="IPR018511">
    <property type="entry name" value="Hemolysin-typ_Ca-bd_CS"/>
</dbReference>
<name>A0ABY2KQ91_9RHOB</name>
<dbReference type="InterPro" id="IPR001343">
    <property type="entry name" value="Hemolysn_Ca-bd"/>
</dbReference>
<evidence type="ECO:0000313" key="4">
    <source>
        <dbReference type="Proteomes" id="UP000297741"/>
    </source>
</evidence>
<proteinExistence type="predicted"/>
<evidence type="ECO:0000256" key="2">
    <source>
        <dbReference type="ARBA" id="ARBA00022525"/>
    </source>
</evidence>
<keyword evidence="4" id="KW-1185">Reference proteome</keyword>
<comment type="subcellular location">
    <subcellularLocation>
        <location evidence="1">Secreted</location>
    </subcellularLocation>
</comment>
<dbReference type="InterPro" id="IPR011049">
    <property type="entry name" value="Serralysin-like_metalloprot_C"/>
</dbReference>
<evidence type="ECO:0000256" key="1">
    <source>
        <dbReference type="ARBA" id="ARBA00004613"/>
    </source>
</evidence>
<accession>A0ABY2KQ91</accession>
<protein>
    <submittedName>
        <fullName evidence="3">Uncharacterized protein</fullName>
    </submittedName>
</protein>
<evidence type="ECO:0000313" key="3">
    <source>
        <dbReference type="EMBL" id="TGD44883.1"/>
    </source>
</evidence>
<dbReference type="EMBL" id="RPEM01000002">
    <property type="protein sequence ID" value="TGD44883.1"/>
    <property type="molecule type" value="Genomic_DNA"/>
</dbReference>
<reference evidence="3 4" key="1">
    <citation type="submission" date="2018-11" db="EMBL/GenBank/DDBJ databases">
        <title>Tabrizicola sp. isolated from sediment of alpine lake.</title>
        <authorList>
            <person name="Liu Z."/>
        </authorList>
    </citation>
    <scope>NUCLEOTIDE SEQUENCE [LARGE SCALE GENOMIC DNA]</scope>
    <source>
        <strain evidence="3 4">DRYC-M-16</strain>
    </source>
</reference>
<dbReference type="Proteomes" id="UP000297741">
    <property type="component" value="Unassembled WGS sequence"/>
</dbReference>
<comment type="caution">
    <text evidence="3">The sequence shown here is derived from an EMBL/GenBank/DDBJ whole genome shotgun (WGS) entry which is preliminary data.</text>
</comment>
<dbReference type="Pfam" id="PF00353">
    <property type="entry name" value="HemolysinCabind"/>
    <property type="match status" value="1"/>
</dbReference>
<dbReference type="PRINTS" id="PR00313">
    <property type="entry name" value="CABNDNGRPT"/>
</dbReference>
<dbReference type="RefSeq" id="WP_135429272.1">
    <property type="nucleotide sequence ID" value="NZ_RPEM01000002.1"/>
</dbReference>
<dbReference type="PANTHER" id="PTHR38340">
    <property type="entry name" value="S-LAYER PROTEIN"/>
    <property type="match status" value="1"/>
</dbReference>
<keyword evidence="2" id="KW-0964">Secreted</keyword>